<accession>A0A1R3VD59</accession>
<dbReference type="STRING" id="1631249.BQ8794_40391"/>
<dbReference type="EMBL" id="FTPD01000034">
    <property type="protein sequence ID" value="SIT57792.1"/>
    <property type="molecule type" value="Genomic_DNA"/>
</dbReference>
<keyword evidence="3" id="KW-1185">Reference proteome</keyword>
<organism evidence="2 3">
    <name type="scientific">Mesorhizobium prunaredense</name>
    <dbReference type="NCBI Taxonomy" id="1631249"/>
    <lineage>
        <taxon>Bacteria</taxon>
        <taxon>Pseudomonadati</taxon>
        <taxon>Pseudomonadota</taxon>
        <taxon>Alphaproteobacteria</taxon>
        <taxon>Hyphomicrobiales</taxon>
        <taxon>Phyllobacteriaceae</taxon>
        <taxon>Mesorhizobium</taxon>
    </lineage>
</organism>
<gene>
    <name evidence="2" type="ORF">BQ8794_40391</name>
</gene>
<protein>
    <submittedName>
        <fullName evidence="2">Uncharacterized protein</fullName>
    </submittedName>
</protein>
<evidence type="ECO:0000256" key="1">
    <source>
        <dbReference type="SAM" id="MobiDB-lite"/>
    </source>
</evidence>
<reference evidence="3" key="1">
    <citation type="submission" date="2017-01" db="EMBL/GenBank/DDBJ databases">
        <authorList>
            <person name="Brunel B."/>
        </authorList>
    </citation>
    <scope>NUCLEOTIDE SEQUENCE [LARGE SCALE GENOMIC DNA]</scope>
</reference>
<dbReference type="Proteomes" id="UP000188388">
    <property type="component" value="Unassembled WGS sequence"/>
</dbReference>
<feature type="region of interest" description="Disordered" evidence="1">
    <location>
        <begin position="56"/>
        <end position="129"/>
    </location>
</feature>
<evidence type="ECO:0000313" key="3">
    <source>
        <dbReference type="Proteomes" id="UP000188388"/>
    </source>
</evidence>
<feature type="compositionally biased region" description="Low complexity" evidence="1">
    <location>
        <begin position="116"/>
        <end position="129"/>
    </location>
</feature>
<name>A0A1R3VD59_9HYPH</name>
<sequence>MAEGRGDCNREITGFLAAAGDVNEPSLARIGTQSAALLRNGLVSAASLAVNGMIQTATTRKSDKKRHAENRSRAFRLSRRSRDRGLDPAPSAAVHRRRFAGAARGNRRRAHQEPVPQGQEGQLLPGQRR</sequence>
<feature type="compositionally biased region" description="Basic residues" evidence="1">
    <location>
        <begin position="94"/>
        <end position="110"/>
    </location>
</feature>
<feature type="compositionally biased region" description="Basic residues" evidence="1">
    <location>
        <begin position="62"/>
        <end position="82"/>
    </location>
</feature>
<proteinExistence type="predicted"/>
<dbReference type="AlphaFoldDB" id="A0A1R3VD59"/>
<evidence type="ECO:0000313" key="2">
    <source>
        <dbReference type="EMBL" id="SIT57792.1"/>
    </source>
</evidence>